<name>A0A3N4LLX8_9PEZI</name>
<organism evidence="1 2">
    <name type="scientific">Terfezia boudieri ATCC MYA-4762</name>
    <dbReference type="NCBI Taxonomy" id="1051890"/>
    <lineage>
        <taxon>Eukaryota</taxon>
        <taxon>Fungi</taxon>
        <taxon>Dikarya</taxon>
        <taxon>Ascomycota</taxon>
        <taxon>Pezizomycotina</taxon>
        <taxon>Pezizomycetes</taxon>
        <taxon>Pezizales</taxon>
        <taxon>Pezizaceae</taxon>
        <taxon>Terfezia</taxon>
    </lineage>
</organism>
<sequence length="170" mass="18715">MYTFSAWSLNFKASMEQSPPAIDDIGLVKPAPAVMEAPPVEPTPPVEATGTVWVRPIAGSGRHPSKKTLAESMGMAIETYNSLLSLGRKAIQDPANADILTSWTSGERVQWVSVDPSAKERCYNKLKELVKEHTKIVDHSNACGKIEDSGIQDHFIHAGWKRIRGYKKSK</sequence>
<keyword evidence="2" id="KW-1185">Reference proteome</keyword>
<protein>
    <submittedName>
        <fullName evidence="1">Uncharacterized protein</fullName>
    </submittedName>
</protein>
<evidence type="ECO:0000313" key="2">
    <source>
        <dbReference type="Proteomes" id="UP000267821"/>
    </source>
</evidence>
<reference evidence="1 2" key="1">
    <citation type="journal article" date="2018" name="Nat. Ecol. Evol.">
        <title>Pezizomycetes genomes reveal the molecular basis of ectomycorrhizal truffle lifestyle.</title>
        <authorList>
            <person name="Murat C."/>
            <person name="Payen T."/>
            <person name="Noel B."/>
            <person name="Kuo A."/>
            <person name="Morin E."/>
            <person name="Chen J."/>
            <person name="Kohler A."/>
            <person name="Krizsan K."/>
            <person name="Balestrini R."/>
            <person name="Da Silva C."/>
            <person name="Montanini B."/>
            <person name="Hainaut M."/>
            <person name="Levati E."/>
            <person name="Barry K.W."/>
            <person name="Belfiori B."/>
            <person name="Cichocki N."/>
            <person name="Clum A."/>
            <person name="Dockter R.B."/>
            <person name="Fauchery L."/>
            <person name="Guy J."/>
            <person name="Iotti M."/>
            <person name="Le Tacon F."/>
            <person name="Lindquist E.A."/>
            <person name="Lipzen A."/>
            <person name="Malagnac F."/>
            <person name="Mello A."/>
            <person name="Molinier V."/>
            <person name="Miyauchi S."/>
            <person name="Poulain J."/>
            <person name="Riccioni C."/>
            <person name="Rubini A."/>
            <person name="Sitrit Y."/>
            <person name="Splivallo R."/>
            <person name="Traeger S."/>
            <person name="Wang M."/>
            <person name="Zifcakova L."/>
            <person name="Wipf D."/>
            <person name="Zambonelli A."/>
            <person name="Paolocci F."/>
            <person name="Nowrousian M."/>
            <person name="Ottonello S."/>
            <person name="Baldrian P."/>
            <person name="Spatafora J.W."/>
            <person name="Henrissat B."/>
            <person name="Nagy L.G."/>
            <person name="Aury J.M."/>
            <person name="Wincker P."/>
            <person name="Grigoriev I.V."/>
            <person name="Bonfante P."/>
            <person name="Martin F.M."/>
        </authorList>
    </citation>
    <scope>NUCLEOTIDE SEQUENCE [LARGE SCALE GENOMIC DNA]</scope>
    <source>
        <strain evidence="1 2">ATCC MYA-4762</strain>
    </source>
</reference>
<dbReference type="AlphaFoldDB" id="A0A3N4LLX8"/>
<gene>
    <name evidence="1" type="ORF">L211DRAFT_672692</name>
</gene>
<dbReference type="InParanoid" id="A0A3N4LLX8"/>
<dbReference type="Proteomes" id="UP000267821">
    <property type="component" value="Unassembled WGS sequence"/>
</dbReference>
<accession>A0A3N4LLX8</accession>
<evidence type="ECO:0000313" key="1">
    <source>
        <dbReference type="EMBL" id="RPB18925.1"/>
    </source>
</evidence>
<dbReference type="EMBL" id="ML121603">
    <property type="protein sequence ID" value="RPB18925.1"/>
    <property type="molecule type" value="Genomic_DNA"/>
</dbReference>
<dbReference type="OrthoDB" id="10300704at2759"/>
<proteinExistence type="predicted"/>